<dbReference type="InterPro" id="IPR000182">
    <property type="entry name" value="GNAT_dom"/>
</dbReference>
<dbReference type="RefSeq" id="WP_342696703.1">
    <property type="nucleotide sequence ID" value="NZ_JBCGDO010000019.1"/>
</dbReference>
<evidence type="ECO:0000256" key="2">
    <source>
        <dbReference type="ARBA" id="ARBA00023315"/>
    </source>
</evidence>
<keyword evidence="1" id="KW-0808">Transferase</keyword>
<dbReference type="EMBL" id="JBCGDO010000019">
    <property type="protein sequence ID" value="MEM0543508.1"/>
    <property type="molecule type" value="Genomic_DNA"/>
</dbReference>
<comment type="caution">
    <text evidence="4">The sequence shown here is derived from an EMBL/GenBank/DDBJ whole genome shotgun (WGS) entry which is preliminary data.</text>
</comment>
<dbReference type="InterPro" id="IPR016181">
    <property type="entry name" value="Acyl_CoA_acyltransferase"/>
</dbReference>
<reference evidence="4 5" key="1">
    <citation type="submission" date="2024-03" db="EMBL/GenBank/DDBJ databases">
        <title>Two novel species of the genus Flavobacterium exhibiting potentially degradation of complex polysaccharides.</title>
        <authorList>
            <person name="Lian X."/>
        </authorList>
    </citation>
    <scope>NUCLEOTIDE SEQUENCE [LARGE SCALE GENOMIC DNA]</scope>
    <source>
        <strain evidence="5">j3</strain>
    </source>
</reference>
<dbReference type="Gene3D" id="3.40.630.30">
    <property type="match status" value="1"/>
</dbReference>
<dbReference type="InterPro" id="IPR051556">
    <property type="entry name" value="N-term/lysine_N-AcTrnsfr"/>
</dbReference>
<gene>
    <name evidence="4" type="ORF">WFZ85_12860</name>
</gene>
<organism evidence="4 5">
    <name type="scientific">Flavobacterium aureirubrum</name>
    <dbReference type="NCBI Taxonomy" id="3133147"/>
    <lineage>
        <taxon>Bacteria</taxon>
        <taxon>Pseudomonadati</taxon>
        <taxon>Bacteroidota</taxon>
        <taxon>Flavobacteriia</taxon>
        <taxon>Flavobacteriales</taxon>
        <taxon>Flavobacteriaceae</taxon>
        <taxon>Flavobacterium</taxon>
    </lineage>
</organism>
<evidence type="ECO:0000313" key="5">
    <source>
        <dbReference type="Proteomes" id="UP001460072"/>
    </source>
</evidence>
<dbReference type="CDD" id="cd04301">
    <property type="entry name" value="NAT_SF"/>
    <property type="match status" value="1"/>
</dbReference>
<protein>
    <submittedName>
        <fullName evidence="4">GNAT family N-acetyltransferase</fullName>
    </submittedName>
</protein>
<sequence>MISIVNNTDNCFTDIRAIANEVWPIAYRTIISKEQLSYMLQMMYSKEALQLQVRENKHHFILAIENNKPIGFASYEFNYSGSKKTKIHKIYILSDHQGKRIGEQLINYIETEAKKEHQVSLYLNVNKFNSAQHFYKKMGFSVSFEEVIDIGNGYIMDDFVMEKKI</sequence>
<evidence type="ECO:0000313" key="4">
    <source>
        <dbReference type="EMBL" id="MEM0543508.1"/>
    </source>
</evidence>
<evidence type="ECO:0000256" key="1">
    <source>
        <dbReference type="ARBA" id="ARBA00022679"/>
    </source>
</evidence>
<keyword evidence="5" id="KW-1185">Reference proteome</keyword>
<name>A0ABU9N7K0_9FLAO</name>
<dbReference type="SUPFAM" id="SSF55729">
    <property type="entry name" value="Acyl-CoA N-acyltransferases (Nat)"/>
    <property type="match status" value="1"/>
</dbReference>
<dbReference type="Proteomes" id="UP001460072">
    <property type="component" value="Unassembled WGS sequence"/>
</dbReference>
<dbReference type="PANTHER" id="PTHR42919:SF8">
    <property type="entry name" value="N-ALPHA-ACETYLTRANSFERASE 50"/>
    <property type="match status" value="1"/>
</dbReference>
<keyword evidence="2" id="KW-0012">Acyltransferase</keyword>
<proteinExistence type="predicted"/>
<dbReference type="PROSITE" id="PS51186">
    <property type="entry name" value="GNAT"/>
    <property type="match status" value="1"/>
</dbReference>
<feature type="domain" description="N-acetyltransferase" evidence="3">
    <location>
        <begin position="2"/>
        <end position="165"/>
    </location>
</feature>
<dbReference type="Pfam" id="PF00583">
    <property type="entry name" value="Acetyltransf_1"/>
    <property type="match status" value="1"/>
</dbReference>
<evidence type="ECO:0000259" key="3">
    <source>
        <dbReference type="PROSITE" id="PS51186"/>
    </source>
</evidence>
<accession>A0ABU9N7K0</accession>
<dbReference type="PANTHER" id="PTHR42919">
    <property type="entry name" value="N-ALPHA-ACETYLTRANSFERASE"/>
    <property type="match status" value="1"/>
</dbReference>